<dbReference type="AlphaFoldDB" id="A0A5D3KE21"/>
<dbReference type="RefSeq" id="WP_148773188.1">
    <property type="nucleotide sequence ID" value="NZ_VSSS01000026.1"/>
</dbReference>
<dbReference type="Pfam" id="PF03150">
    <property type="entry name" value="CCP_MauG"/>
    <property type="match status" value="1"/>
</dbReference>
<evidence type="ECO:0000256" key="10">
    <source>
        <dbReference type="ARBA" id="ARBA00023004"/>
    </source>
</evidence>
<comment type="function">
    <text evidence="11">Involved in methylamine metabolism. Essential for the maturation of the beta subunit of MADH, presumably via a step in the biosynthesis of tryptophan tryptophylquinone (TTQ), the cofactor of MADH.</text>
</comment>
<evidence type="ECO:0000259" key="15">
    <source>
        <dbReference type="PROSITE" id="PS51007"/>
    </source>
</evidence>
<evidence type="ECO:0000256" key="9">
    <source>
        <dbReference type="ARBA" id="ARBA00023002"/>
    </source>
</evidence>
<feature type="binding site" description="axial binding residue" evidence="14">
    <location>
        <position position="247"/>
    </location>
    <ligand>
        <name>heme c</name>
        <dbReference type="ChEBI" id="CHEBI:61717"/>
        <label>2</label>
    </ligand>
    <ligandPart>
        <name>Fe</name>
        <dbReference type="ChEBI" id="CHEBI:18248"/>
    </ligandPart>
</feature>
<evidence type="ECO:0000256" key="7">
    <source>
        <dbReference type="ARBA" id="ARBA00022764"/>
    </source>
</evidence>
<keyword evidence="8" id="KW-0249">Electron transport</keyword>
<dbReference type="Pfam" id="PF00034">
    <property type="entry name" value="Cytochrom_C"/>
    <property type="match status" value="1"/>
</dbReference>
<comment type="PTM">
    <text evidence="13">Binds 2 heme groups per subunit.</text>
</comment>
<keyword evidence="6" id="KW-0732">Signal</keyword>
<evidence type="ECO:0000256" key="6">
    <source>
        <dbReference type="ARBA" id="ARBA00022729"/>
    </source>
</evidence>
<comment type="pathway">
    <text evidence="2">One-carbon metabolism; methylamine degradation.</text>
</comment>
<dbReference type="PROSITE" id="PS51007">
    <property type="entry name" value="CYTC"/>
    <property type="match status" value="2"/>
</dbReference>
<protein>
    <recommendedName>
        <fullName evidence="12">Methylamine utilization protein MauG</fullName>
    </recommendedName>
</protein>
<name>A0A5D3KE21_9BRAD</name>
<dbReference type="GO" id="GO:0046872">
    <property type="term" value="F:metal ion binding"/>
    <property type="evidence" value="ECO:0007669"/>
    <property type="project" value="UniProtKB-KW"/>
</dbReference>
<gene>
    <name evidence="16" type="ORF">FXB40_16200</name>
</gene>
<evidence type="ECO:0000256" key="4">
    <source>
        <dbReference type="ARBA" id="ARBA00022617"/>
    </source>
</evidence>
<feature type="binding site" description="axial binding residue" evidence="14">
    <location>
        <position position="118"/>
    </location>
    <ligand>
        <name>heme c</name>
        <dbReference type="ChEBI" id="CHEBI:61717"/>
        <label>1</label>
    </ligand>
    <ligandPart>
        <name>Fe</name>
        <dbReference type="ChEBI" id="CHEBI:18248"/>
    </ligandPart>
</feature>
<feature type="binding site" description="covalent" evidence="13">
    <location>
        <position position="243"/>
    </location>
    <ligand>
        <name>heme c</name>
        <dbReference type="ChEBI" id="CHEBI:61717"/>
        <label>2</label>
    </ligand>
</feature>
<dbReference type="SUPFAM" id="SSF46626">
    <property type="entry name" value="Cytochrome c"/>
    <property type="match status" value="2"/>
</dbReference>
<keyword evidence="3" id="KW-0813">Transport</keyword>
<evidence type="ECO:0000256" key="2">
    <source>
        <dbReference type="ARBA" id="ARBA00004856"/>
    </source>
</evidence>
<feature type="binding site" description="covalent" evidence="13">
    <location>
        <position position="101"/>
    </location>
    <ligand>
        <name>heme c</name>
        <dbReference type="ChEBI" id="CHEBI:61717"/>
        <label>1</label>
    </ligand>
</feature>
<keyword evidence="7" id="KW-0574">Periplasm</keyword>
<dbReference type="EMBL" id="VSSS01000026">
    <property type="protein sequence ID" value="TYL94651.1"/>
    <property type="molecule type" value="Genomic_DNA"/>
</dbReference>
<keyword evidence="4 13" id="KW-0349">Heme</keyword>
<dbReference type="InterPro" id="IPR004852">
    <property type="entry name" value="Di-haem_cyt_c_peroxidsae"/>
</dbReference>
<evidence type="ECO:0000256" key="12">
    <source>
        <dbReference type="ARBA" id="ARBA00073576"/>
    </source>
</evidence>
<evidence type="ECO:0000313" key="17">
    <source>
        <dbReference type="Proteomes" id="UP000324758"/>
    </source>
</evidence>
<sequence>MPAPGSYRSCIVAGTVASAVLGALGFSTIGYGAAVVGESRKVEITQKAPSGIDALKAQYRRPASIPFPKDNPYTPEKAALGKKLYFDTRLSVTSAQSCASCHSPGFGWGDGLAVGVGHGMAKLGRHSPTIVNAAWSAIFMWDGRLPTLEDQALGPIQSPGEMNMKLDDLMARLASIPEYKPMFEASFPGQGIKAKTLAQAIATYERTVVSERAPFDVWIEGNEKAISEQAKRGFAVFNGKAQCAACHEGWNFTNEGFQDIGLPSSDIGRGEYLPAVIKMQHAFKTPGLREINRRSPFMHDGSLATLEAVIDHYDHGGVDRPSRSDLMRPLGLTAQEKAELVAFLKTLTSDLEPTAVPVLPR</sequence>
<keyword evidence="5 14" id="KW-0479">Metal-binding</keyword>
<evidence type="ECO:0000256" key="8">
    <source>
        <dbReference type="ARBA" id="ARBA00022982"/>
    </source>
</evidence>
<feature type="domain" description="Cytochrome c" evidence="15">
    <location>
        <begin position="228"/>
        <end position="348"/>
    </location>
</feature>
<feature type="binding site" description="covalent" evidence="13">
    <location>
        <position position="98"/>
    </location>
    <ligand>
        <name>heme c</name>
        <dbReference type="ChEBI" id="CHEBI:61717"/>
        <label>1</label>
    </ligand>
</feature>
<dbReference type="PANTHER" id="PTHR30600:SF10">
    <property type="entry name" value="BLL6722 PROTEIN"/>
    <property type="match status" value="1"/>
</dbReference>
<keyword evidence="17" id="KW-1185">Reference proteome</keyword>
<feature type="domain" description="Cytochrome c" evidence="15">
    <location>
        <begin position="76"/>
        <end position="177"/>
    </location>
</feature>
<evidence type="ECO:0000256" key="11">
    <source>
        <dbReference type="ARBA" id="ARBA00058991"/>
    </source>
</evidence>
<dbReference type="Gene3D" id="1.10.760.10">
    <property type="entry name" value="Cytochrome c-like domain"/>
    <property type="match status" value="2"/>
</dbReference>
<keyword evidence="9" id="KW-0560">Oxidoreductase</keyword>
<dbReference type="InterPro" id="IPR009056">
    <property type="entry name" value="Cyt_c-like_dom"/>
</dbReference>
<feature type="binding site" description="covalent" evidence="13">
    <location>
        <position position="246"/>
    </location>
    <ligand>
        <name>heme c</name>
        <dbReference type="ChEBI" id="CHEBI:61717"/>
        <label>2</label>
    </ligand>
</feature>
<evidence type="ECO:0000256" key="5">
    <source>
        <dbReference type="ARBA" id="ARBA00022723"/>
    </source>
</evidence>
<dbReference type="GO" id="GO:0004130">
    <property type="term" value="F:cytochrome-c peroxidase activity"/>
    <property type="evidence" value="ECO:0007669"/>
    <property type="project" value="TreeGrafter"/>
</dbReference>
<feature type="binding site" description="axial binding residue" evidence="14">
    <location>
        <position position="102"/>
    </location>
    <ligand>
        <name>heme c</name>
        <dbReference type="ChEBI" id="CHEBI:61717"/>
        <label>1</label>
    </ligand>
    <ligandPart>
        <name>Fe</name>
        <dbReference type="ChEBI" id="CHEBI:18248"/>
    </ligandPart>
</feature>
<dbReference type="InterPro" id="IPR036909">
    <property type="entry name" value="Cyt_c-like_dom_sf"/>
</dbReference>
<dbReference type="InterPro" id="IPR051395">
    <property type="entry name" value="Cytochrome_c_Peroxidase/MauG"/>
</dbReference>
<dbReference type="PANTHER" id="PTHR30600">
    <property type="entry name" value="CYTOCHROME C PEROXIDASE-RELATED"/>
    <property type="match status" value="1"/>
</dbReference>
<dbReference type="GO" id="GO:0042597">
    <property type="term" value="C:periplasmic space"/>
    <property type="evidence" value="ECO:0007669"/>
    <property type="project" value="UniProtKB-SubCell"/>
</dbReference>
<proteinExistence type="predicted"/>
<evidence type="ECO:0000256" key="14">
    <source>
        <dbReference type="PIRSR" id="PIRSR000294-2"/>
    </source>
</evidence>
<dbReference type="OrthoDB" id="9805202at2"/>
<comment type="subcellular location">
    <subcellularLocation>
        <location evidence="1">Periplasm</location>
    </subcellularLocation>
</comment>
<evidence type="ECO:0000256" key="13">
    <source>
        <dbReference type="PIRSR" id="PIRSR000294-1"/>
    </source>
</evidence>
<dbReference type="PIRSF" id="PIRSF000294">
    <property type="entry name" value="Cytochrome-c_peroxidase"/>
    <property type="match status" value="1"/>
</dbReference>
<dbReference type="GO" id="GO:0020037">
    <property type="term" value="F:heme binding"/>
    <property type="evidence" value="ECO:0007669"/>
    <property type="project" value="InterPro"/>
</dbReference>
<evidence type="ECO:0000256" key="1">
    <source>
        <dbReference type="ARBA" id="ARBA00004418"/>
    </source>
</evidence>
<dbReference type="FunFam" id="1.10.760.10:FF:000019">
    <property type="entry name" value="Di-heme cytochrome C peroxidase"/>
    <property type="match status" value="1"/>
</dbReference>
<reference evidence="16 17" key="1">
    <citation type="submission" date="2019-08" db="EMBL/GenBank/DDBJ databases">
        <title>Bradyrhizobium hipponensis sp. nov., a rhizobium isolated from a Lupinus angustifolius root nodule in Tunisia.</title>
        <authorList>
            <person name="Off K."/>
            <person name="Rejili M."/>
            <person name="Mars M."/>
            <person name="Brachmann A."/>
            <person name="Marin M."/>
        </authorList>
    </citation>
    <scope>NUCLEOTIDE SEQUENCE [LARGE SCALE GENOMIC DNA]</scope>
    <source>
        <strain evidence="16 17">CTAW71</strain>
    </source>
</reference>
<keyword evidence="10 14" id="KW-0408">Iron</keyword>
<comment type="cofactor">
    <cofactor evidence="13">
        <name>heme</name>
        <dbReference type="ChEBI" id="CHEBI:30413"/>
    </cofactor>
    <text evidence="13">Binds 2 heme groups.</text>
</comment>
<dbReference type="Proteomes" id="UP000324758">
    <property type="component" value="Unassembled WGS sequence"/>
</dbReference>
<dbReference type="GO" id="GO:0009055">
    <property type="term" value="F:electron transfer activity"/>
    <property type="evidence" value="ECO:0007669"/>
    <property type="project" value="InterPro"/>
</dbReference>
<comment type="caution">
    <text evidence="16">The sequence shown here is derived from an EMBL/GenBank/DDBJ whole genome shotgun (WGS) entry which is preliminary data.</text>
</comment>
<evidence type="ECO:0000256" key="3">
    <source>
        <dbReference type="ARBA" id="ARBA00022448"/>
    </source>
</evidence>
<accession>A0A5D3KE21</accession>
<evidence type="ECO:0000313" key="16">
    <source>
        <dbReference type="EMBL" id="TYL94651.1"/>
    </source>
</evidence>
<dbReference type="InterPro" id="IPR026259">
    <property type="entry name" value="MauG/Cytc_peroxidase"/>
</dbReference>
<organism evidence="16 17">
    <name type="scientific">Bradyrhizobium rifense</name>
    <dbReference type="NCBI Taxonomy" id="515499"/>
    <lineage>
        <taxon>Bacteria</taxon>
        <taxon>Pseudomonadati</taxon>
        <taxon>Pseudomonadota</taxon>
        <taxon>Alphaproteobacteria</taxon>
        <taxon>Hyphomicrobiales</taxon>
        <taxon>Nitrobacteraceae</taxon>
        <taxon>Bradyrhizobium</taxon>
    </lineage>
</organism>